<dbReference type="GO" id="GO:0017005">
    <property type="term" value="F:3'-tyrosyl-DNA phosphodiesterase activity"/>
    <property type="evidence" value="ECO:0007669"/>
    <property type="project" value="TreeGrafter"/>
</dbReference>
<dbReference type="Pfam" id="PF25129">
    <property type="entry name" value="Pyr4-TMTC"/>
    <property type="match status" value="1"/>
</dbReference>
<dbReference type="InterPro" id="IPR039020">
    <property type="entry name" value="PaxB-like"/>
</dbReference>
<comment type="subcellular location">
    <subcellularLocation>
        <location evidence="1">Membrane</location>
        <topology evidence="1">Multi-pass membrane protein</topology>
    </subcellularLocation>
</comment>
<evidence type="ECO:0000256" key="9">
    <source>
        <dbReference type="SAM" id="MobiDB-lite"/>
    </source>
</evidence>
<comment type="similarity">
    <text evidence="2">Belongs to the paxB family.</text>
</comment>
<evidence type="ECO:0000256" key="5">
    <source>
        <dbReference type="ARBA" id="ARBA00023136"/>
    </source>
</evidence>
<dbReference type="GO" id="GO:0016829">
    <property type="term" value="F:lyase activity"/>
    <property type="evidence" value="ECO:0007669"/>
    <property type="project" value="InterPro"/>
</dbReference>
<evidence type="ECO:0000256" key="4">
    <source>
        <dbReference type="ARBA" id="ARBA00022989"/>
    </source>
</evidence>
<feature type="compositionally biased region" description="Polar residues" evidence="9">
    <location>
        <begin position="446"/>
        <end position="456"/>
    </location>
</feature>
<keyword evidence="12" id="KW-1185">Reference proteome</keyword>
<evidence type="ECO:0000256" key="10">
    <source>
        <dbReference type="SAM" id="Phobius"/>
    </source>
</evidence>
<dbReference type="SUPFAM" id="SSF56024">
    <property type="entry name" value="Phospholipase D/nuclease"/>
    <property type="match status" value="2"/>
</dbReference>
<feature type="transmembrane region" description="Helical" evidence="10">
    <location>
        <begin position="75"/>
        <end position="93"/>
    </location>
</feature>
<feature type="active site" description="Proton donor/acceptor" evidence="6">
    <location>
        <position position="790"/>
    </location>
</feature>
<protein>
    <submittedName>
        <fullName evidence="11">Phospholipase D/nuclease</fullName>
    </submittedName>
</protein>
<feature type="transmembrane region" description="Helical" evidence="10">
    <location>
        <begin position="113"/>
        <end position="133"/>
    </location>
</feature>
<dbReference type="SMART" id="SM00726">
    <property type="entry name" value="UIM"/>
    <property type="match status" value="2"/>
</dbReference>
<dbReference type="GO" id="GO:0003697">
    <property type="term" value="F:single-stranded DNA binding"/>
    <property type="evidence" value="ECO:0007669"/>
    <property type="project" value="TreeGrafter"/>
</dbReference>
<evidence type="ECO:0000256" key="2">
    <source>
        <dbReference type="ARBA" id="ARBA00006757"/>
    </source>
</evidence>
<dbReference type="Gene3D" id="3.30.870.10">
    <property type="entry name" value="Endonuclease Chain A"/>
    <property type="match status" value="2"/>
</dbReference>
<reference evidence="11 12" key="1">
    <citation type="journal article" date="2018" name="Front. Microbiol.">
        <title>Genome-Wide Analysis of Corynespora cassiicola Leaf Fall Disease Putative Effectors.</title>
        <authorList>
            <person name="Lopez D."/>
            <person name="Ribeiro S."/>
            <person name="Label P."/>
            <person name="Fumanal B."/>
            <person name="Venisse J.S."/>
            <person name="Kohler A."/>
            <person name="de Oliveira R.R."/>
            <person name="Labutti K."/>
            <person name="Lipzen A."/>
            <person name="Lail K."/>
            <person name="Bauer D."/>
            <person name="Ohm R.A."/>
            <person name="Barry K.W."/>
            <person name="Spatafora J."/>
            <person name="Grigoriev I.V."/>
            <person name="Martin F.M."/>
            <person name="Pujade-Renaud V."/>
        </authorList>
    </citation>
    <scope>NUCLEOTIDE SEQUENCE [LARGE SCALE GENOMIC DNA]</scope>
    <source>
        <strain evidence="11 12">Philippines</strain>
    </source>
</reference>
<sequence length="894" mass="99148">MGSNDVPPPHVPASYHAMCTLLLGTGGLLYTVTYVLMTRQSLRDRTYAMPLFSLGFNFAWEIVFALYVAEALQEKTIFVIWMIIDVGLVYAVVKHGANEWTHAPVVGRHIGKILAGFVMWWCWALYAVSSWWVDLEHPVNPKDGKFYRGLVGADTTELGFWTALAAQVVLSCLLLAQISVRGTSGGASYAIWATRFVGSLFGLNLYYGYCWYVWREAHEYFMHPLAVCFWITWPVADVAYLAVLRSVKQTEIVLKNGRKIRGGKEGLGKREPPPVRATSTNDSLTCPDIDMASSDDEDLNRAIALSMGQPWPPETPGAKSESNVVDLISDEEDGDEELRQAIALSLQESEAAASEAKVAGKPIMASGFHPSQYASKSLGDGPQTEATPAASQPPDASSGFLGLDRKAMEQERLARLGKRKRDPSPEASSKIAKPAAPSSSKDRINKTPSPASSALQYPQGTIKRTWAFKHPRTNDIKLEEVLQLPTLSIAVLSSWQWDMDWHETKLDFYKIKQIWIMSAKGEDLQEQWRKEIKESRVPNFKAVFPPMGGQIMNMHSKLMLLFHSTHLRVVIPTANMMKLEWGETEKDPRTGESWQPAVLENSVFLIDLPRREDAKVGKREELTKFGKGLYDFLEAQEVGKNVLEGMLKFDFSETGNIAFVHSIGGSHTGKAGASTGLPGLCQAVRDLNLHDVKYLELDYTAASLGAVKRLFLKQIYSAACGESSVAPNLPDKVLERIRIFFPTNETVVNSTGGTDCGGIITFSRSHYDSAEFPTECMRDHKSTRPGVLSHSKLLFARGRKKDGTPIAWVYVGSANISESAWGSQKVLKTGSVGKLNIRNWESGVVVPVSEEKLKGLELEDDQVPPMSVFEGTMEVPFEYPGDKYGDRKPWFFKG</sequence>
<evidence type="ECO:0000313" key="11">
    <source>
        <dbReference type="EMBL" id="PSN65764.1"/>
    </source>
</evidence>
<feature type="transmembrane region" description="Helical" evidence="10">
    <location>
        <begin position="48"/>
        <end position="69"/>
    </location>
</feature>
<dbReference type="Pfam" id="PF06087">
    <property type="entry name" value="Tyr-DNA_phospho"/>
    <property type="match status" value="1"/>
</dbReference>
<dbReference type="GO" id="GO:0003690">
    <property type="term" value="F:double-stranded DNA binding"/>
    <property type="evidence" value="ECO:0007669"/>
    <property type="project" value="TreeGrafter"/>
</dbReference>
<dbReference type="InterPro" id="IPR003903">
    <property type="entry name" value="UIM_dom"/>
</dbReference>
<feature type="transmembrane region" description="Helical" evidence="10">
    <location>
        <begin position="192"/>
        <end position="214"/>
    </location>
</feature>
<dbReference type="Pfam" id="PF02809">
    <property type="entry name" value="UIM"/>
    <property type="match status" value="2"/>
</dbReference>
<dbReference type="PANTHER" id="PTHR12415">
    <property type="entry name" value="TYROSYL-DNA PHOSPHODIESTERASE 1"/>
    <property type="match status" value="1"/>
</dbReference>
<feature type="transmembrane region" description="Helical" evidence="10">
    <location>
        <begin position="158"/>
        <end position="180"/>
    </location>
</feature>
<dbReference type="PANTHER" id="PTHR12415:SF4">
    <property type="entry name" value="TYROSYL-DNA PHOSPHODIESTERASE DOMAIN-CONTAINING PROTEIN"/>
    <property type="match status" value="1"/>
</dbReference>
<evidence type="ECO:0000256" key="7">
    <source>
        <dbReference type="PIRSR" id="PIRSR610347-2"/>
    </source>
</evidence>
<gene>
    <name evidence="11" type="ORF">BS50DRAFT_588577</name>
</gene>
<keyword evidence="3 10" id="KW-0812">Transmembrane</keyword>
<dbReference type="PROSITE" id="PS50330">
    <property type="entry name" value="UIM"/>
    <property type="match status" value="1"/>
</dbReference>
<feature type="region of interest" description="Disordered" evidence="9">
    <location>
        <begin position="415"/>
        <end position="456"/>
    </location>
</feature>
<dbReference type="GO" id="GO:0005634">
    <property type="term" value="C:nucleus"/>
    <property type="evidence" value="ECO:0007669"/>
    <property type="project" value="InterPro"/>
</dbReference>
<feature type="region of interest" description="Disordered" evidence="9">
    <location>
        <begin position="370"/>
        <end position="402"/>
    </location>
</feature>
<dbReference type="STRING" id="1448308.A0A2T2NK00"/>
<evidence type="ECO:0000256" key="6">
    <source>
        <dbReference type="PIRSR" id="PIRSR610347-1"/>
    </source>
</evidence>
<accession>A0A2T2NK00</accession>
<dbReference type="EMBL" id="KZ678136">
    <property type="protein sequence ID" value="PSN65764.1"/>
    <property type="molecule type" value="Genomic_DNA"/>
</dbReference>
<organism evidence="11 12">
    <name type="scientific">Corynespora cassiicola Philippines</name>
    <dbReference type="NCBI Taxonomy" id="1448308"/>
    <lineage>
        <taxon>Eukaryota</taxon>
        <taxon>Fungi</taxon>
        <taxon>Dikarya</taxon>
        <taxon>Ascomycota</taxon>
        <taxon>Pezizomycotina</taxon>
        <taxon>Dothideomycetes</taxon>
        <taxon>Pleosporomycetidae</taxon>
        <taxon>Pleosporales</taxon>
        <taxon>Corynesporascaceae</taxon>
        <taxon>Corynespora</taxon>
    </lineage>
</organism>
<feature type="binding site" evidence="7">
    <location>
        <position position="557"/>
    </location>
    <ligand>
        <name>substrate</name>
    </ligand>
</feature>
<feature type="compositionally biased region" description="Low complexity" evidence="9">
    <location>
        <begin position="425"/>
        <end position="439"/>
    </location>
</feature>
<feature type="region of interest" description="Disordered" evidence="9">
    <location>
        <begin position="263"/>
        <end position="283"/>
    </location>
</feature>
<evidence type="ECO:0000256" key="8">
    <source>
        <dbReference type="PIRSR" id="PIRSR610347-3"/>
    </source>
</evidence>
<feature type="transmembrane region" description="Helical" evidence="10">
    <location>
        <begin position="15"/>
        <end position="36"/>
    </location>
</feature>
<dbReference type="CDD" id="cd09122">
    <property type="entry name" value="PLDc_Tdp1_1"/>
    <property type="match status" value="1"/>
</dbReference>
<feature type="binding site" evidence="7">
    <location>
        <position position="792"/>
    </location>
    <ligand>
        <name>substrate</name>
    </ligand>
</feature>
<keyword evidence="4 10" id="KW-1133">Transmembrane helix</keyword>
<proteinExistence type="inferred from homology"/>
<evidence type="ECO:0000256" key="1">
    <source>
        <dbReference type="ARBA" id="ARBA00004141"/>
    </source>
</evidence>
<dbReference type="Proteomes" id="UP000240883">
    <property type="component" value="Unassembled WGS sequence"/>
</dbReference>
<dbReference type="GO" id="GO:0006281">
    <property type="term" value="P:DNA repair"/>
    <property type="evidence" value="ECO:0007669"/>
    <property type="project" value="InterPro"/>
</dbReference>
<feature type="compositionally biased region" description="Basic and acidic residues" evidence="9">
    <location>
        <begin position="263"/>
        <end position="273"/>
    </location>
</feature>
<feature type="active site" description="Nucleophile" evidence="6">
    <location>
        <position position="555"/>
    </location>
</feature>
<dbReference type="Gene3D" id="6.10.140.100">
    <property type="match status" value="1"/>
</dbReference>
<evidence type="ECO:0000313" key="12">
    <source>
        <dbReference type="Proteomes" id="UP000240883"/>
    </source>
</evidence>
<feature type="site" description="Interaction with DNA" evidence="8">
    <location>
        <position position="817"/>
    </location>
</feature>
<dbReference type="InterPro" id="IPR010347">
    <property type="entry name" value="Tdp1"/>
</dbReference>
<dbReference type="OrthoDB" id="47785at2759"/>
<name>A0A2T2NK00_CORCC</name>
<dbReference type="GO" id="GO:0016020">
    <property type="term" value="C:membrane"/>
    <property type="evidence" value="ECO:0007669"/>
    <property type="project" value="UniProtKB-SubCell"/>
</dbReference>
<dbReference type="AlphaFoldDB" id="A0A2T2NK00"/>
<keyword evidence="5 10" id="KW-0472">Membrane</keyword>
<evidence type="ECO:0000256" key="3">
    <source>
        <dbReference type="ARBA" id="ARBA00022692"/>
    </source>
</evidence>